<evidence type="ECO:0000313" key="2">
    <source>
        <dbReference type="EMBL" id="SDG74288.1"/>
    </source>
</evidence>
<organism evidence="2 3">
    <name type="scientific">Propionivibrio dicarboxylicus</name>
    <dbReference type="NCBI Taxonomy" id="83767"/>
    <lineage>
        <taxon>Bacteria</taxon>
        <taxon>Pseudomonadati</taxon>
        <taxon>Pseudomonadota</taxon>
        <taxon>Betaproteobacteria</taxon>
        <taxon>Rhodocyclales</taxon>
        <taxon>Rhodocyclaceae</taxon>
        <taxon>Propionivibrio</taxon>
    </lineage>
</organism>
<protein>
    <submittedName>
        <fullName evidence="2">Uncharacterized protein</fullName>
    </submittedName>
</protein>
<dbReference type="OrthoDB" id="9919015at2"/>
<reference evidence="2 3" key="1">
    <citation type="submission" date="2016-10" db="EMBL/GenBank/DDBJ databases">
        <authorList>
            <person name="de Groot N.N."/>
        </authorList>
    </citation>
    <scope>NUCLEOTIDE SEQUENCE [LARGE SCALE GENOMIC DNA]</scope>
    <source>
        <strain evidence="2 3">DSM 5885</strain>
    </source>
</reference>
<keyword evidence="1" id="KW-0472">Membrane</keyword>
<dbReference type="EMBL" id="FNCY01000001">
    <property type="protein sequence ID" value="SDG74288.1"/>
    <property type="molecule type" value="Genomic_DNA"/>
</dbReference>
<evidence type="ECO:0000313" key="3">
    <source>
        <dbReference type="Proteomes" id="UP000198607"/>
    </source>
</evidence>
<keyword evidence="1" id="KW-0812">Transmembrane</keyword>
<dbReference type="Proteomes" id="UP000198607">
    <property type="component" value="Unassembled WGS sequence"/>
</dbReference>
<feature type="transmembrane region" description="Helical" evidence="1">
    <location>
        <begin position="87"/>
        <end position="105"/>
    </location>
</feature>
<keyword evidence="1" id="KW-1133">Transmembrane helix</keyword>
<gene>
    <name evidence="2" type="ORF">SAMN05660652_00606</name>
</gene>
<name>A0A1G7WQY6_9RHOO</name>
<accession>A0A1G7WQY6</accession>
<keyword evidence="3" id="KW-1185">Reference proteome</keyword>
<dbReference type="AlphaFoldDB" id="A0A1G7WQY6"/>
<sequence length="139" mass="14789">MGITEQVKNNLEQGKELVKTNIEYGKELVESGLEGAKEARRAVLEAEETSDILAVAAEQSWQAASFGVLTGAVLGALADDRKPVRGVIAGGILGAVLGFGASFAWKTRPLTAAMAREAGKRIGTTRDKHWLSKHPINYG</sequence>
<dbReference type="RefSeq" id="WP_091933112.1">
    <property type="nucleotide sequence ID" value="NZ_FNCY01000001.1"/>
</dbReference>
<proteinExistence type="predicted"/>
<evidence type="ECO:0000256" key="1">
    <source>
        <dbReference type="SAM" id="Phobius"/>
    </source>
</evidence>